<dbReference type="EMBL" id="KN833713">
    <property type="protein sequence ID" value="KIK24853.1"/>
    <property type="molecule type" value="Genomic_DNA"/>
</dbReference>
<organism evidence="2 3">
    <name type="scientific">Pisolithus microcarpus 441</name>
    <dbReference type="NCBI Taxonomy" id="765257"/>
    <lineage>
        <taxon>Eukaryota</taxon>
        <taxon>Fungi</taxon>
        <taxon>Dikarya</taxon>
        <taxon>Basidiomycota</taxon>
        <taxon>Agaricomycotina</taxon>
        <taxon>Agaricomycetes</taxon>
        <taxon>Agaricomycetidae</taxon>
        <taxon>Boletales</taxon>
        <taxon>Sclerodermatineae</taxon>
        <taxon>Pisolithaceae</taxon>
        <taxon>Pisolithus</taxon>
    </lineage>
</organism>
<keyword evidence="3" id="KW-1185">Reference proteome</keyword>
<evidence type="ECO:0000313" key="3">
    <source>
        <dbReference type="Proteomes" id="UP000054018"/>
    </source>
</evidence>
<dbReference type="HOGENOM" id="CLU_2185062_0_0_1"/>
<feature type="chain" id="PRO_5002218322" description="Hydrophobin" evidence="1">
    <location>
        <begin position="19"/>
        <end position="119"/>
    </location>
</feature>
<reference evidence="3" key="2">
    <citation type="submission" date="2015-01" db="EMBL/GenBank/DDBJ databases">
        <title>Evolutionary Origins and Diversification of the Mycorrhizal Mutualists.</title>
        <authorList>
            <consortium name="DOE Joint Genome Institute"/>
            <consortium name="Mycorrhizal Genomics Consortium"/>
            <person name="Kohler A."/>
            <person name="Kuo A."/>
            <person name="Nagy L.G."/>
            <person name="Floudas D."/>
            <person name="Copeland A."/>
            <person name="Barry K.W."/>
            <person name="Cichocki N."/>
            <person name="Veneault-Fourrey C."/>
            <person name="LaButti K."/>
            <person name="Lindquist E.A."/>
            <person name="Lipzen A."/>
            <person name="Lundell T."/>
            <person name="Morin E."/>
            <person name="Murat C."/>
            <person name="Riley R."/>
            <person name="Ohm R."/>
            <person name="Sun H."/>
            <person name="Tunlid A."/>
            <person name="Henrissat B."/>
            <person name="Grigoriev I.V."/>
            <person name="Hibbett D.S."/>
            <person name="Martin F."/>
        </authorList>
    </citation>
    <scope>NUCLEOTIDE SEQUENCE [LARGE SCALE GENOMIC DNA]</scope>
    <source>
        <strain evidence="3">441</strain>
    </source>
</reference>
<sequence length="119" mass="12877">MKSTLIFTLAAAALAVSAVPATELTPRTYKRVCCANLGPASDPTIKHLMEEYSIGGAANNDILGFACHKLKKRGKCASDTKEGYCSLDSYVKPHIYKSCEKDGKCVVAMVLRSDNNEPY</sequence>
<evidence type="ECO:0000313" key="2">
    <source>
        <dbReference type="EMBL" id="KIK24853.1"/>
    </source>
</evidence>
<evidence type="ECO:0000256" key="1">
    <source>
        <dbReference type="SAM" id="SignalP"/>
    </source>
</evidence>
<gene>
    <name evidence="2" type="ORF">PISMIDRAFT_378018</name>
</gene>
<dbReference type="Proteomes" id="UP000054018">
    <property type="component" value="Unassembled WGS sequence"/>
</dbReference>
<proteinExistence type="predicted"/>
<evidence type="ECO:0008006" key="4">
    <source>
        <dbReference type="Google" id="ProtNLM"/>
    </source>
</evidence>
<accession>A0A0C9ZYP1</accession>
<feature type="signal peptide" evidence="1">
    <location>
        <begin position="1"/>
        <end position="18"/>
    </location>
</feature>
<reference evidence="2 3" key="1">
    <citation type="submission" date="2014-04" db="EMBL/GenBank/DDBJ databases">
        <authorList>
            <consortium name="DOE Joint Genome Institute"/>
            <person name="Kuo A."/>
            <person name="Kohler A."/>
            <person name="Costa M.D."/>
            <person name="Nagy L.G."/>
            <person name="Floudas D."/>
            <person name="Copeland A."/>
            <person name="Barry K.W."/>
            <person name="Cichocki N."/>
            <person name="Veneault-Fourrey C."/>
            <person name="LaButti K."/>
            <person name="Lindquist E.A."/>
            <person name="Lipzen A."/>
            <person name="Lundell T."/>
            <person name="Morin E."/>
            <person name="Murat C."/>
            <person name="Sun H."/>
            <person name="Tunlid A."/>
            <person name="Henrissat B."/>
            <person name="Grigoriev I.V."/>
            <person name="Hibbett D.S."/>
            <person name="Martin F."/>
            <person name="Nordberg H.P."/>
            <person name="Cantor M.N."/>
            <person name="Hua S.X."/>
        </authorList>
    </citation>
    <scope>NUCLEOTIDE SEQUENCE [LARGE SCALE GENOMIC DNA]</scope>
    <source>
        <strain evidence="2 3">441</strain>
    </source>
</reference>
<protein>
    <recommendedName>
        <fullName evidence="4">Hydrophobin</fullName>
    </recommendedName>
</protein>
<keyword evidence="1" id="KW-0732">Signal</keyword>
<dbReference type="OrthoDB" id="2699028at2759"/>
<name>A0A0C9ZYP1_9AGAM</name>
<dbReference type="AlphaFoldDB" id="A0A0C9ZYP1"/>